<dbReference type="AlphaFoldDB" id="A0A699WNG9"/>
<dbReference type="EMBL" id="BKCJ011707350">
    <property type="protein sequence ID" value="GFD47770.1"/>
    <property type="molecule type" value="Genomic_DNA"/>
</dbReference>
<comment type="caution">
    <text evidence="1">The sequence shown here is derived from an EMBL/GenBank/DDBJ whole genome shotgun (WGS) entry which is preliminary data.</text>
</comment>
<feature type="non-terminal residue" evidence="1">
    <location>
        <position position="1"/>
    </location>
</feature>
<gene>
    <name evidence="1" type="ORF">Tci_919739</name>
</gene>
<name>A0A699WNG9_TANCI</name>
<organism evidence="1">
    <name type="scientific">Tanacetum cinerariifolium</name>
    <name type="common">Dalmatian daisy</name>
    <name type="synonym">Chrysanthemum cinerariifolium</name>
    <dbReference type="NCBI Taxonomy" id="118510"/>
    <lineage>
        <taxon>Eukaryota</taxon>
        <taxon>Viridiplantae</taxon>
        <taxon>Streptophyta</taxon>
        <taxon>Embryophyta</taxon>
        <taxon>Tracheophyta</taxon>
        <taxon>Spermatophyta</taxon>
        <taxon>Magnoliopsida</taxon>
        <taxon>eudicotyledons</taxon>
        <taxon>Gunneridae</taxon>
        <taxon>Pentapetalae</taxon>
        <taxon>asterids</taxon>
        <taxon>campanulids</taxon>
        <taxon>Asterales</taxon>
        <taxon>Asteraceae</taxon>
        <taxon>Asteroideae</taxon>
        <taxon>Anthemideae</taxon>
        <taxon>Anthemidinae</taxon>
        <taxon>Tanacetum</taxon>
    </lineage>
</organism>
<evidence type="ECO:0000313" key="1">
    <source>
        <dbReference type="EMBL" id="GFD47770.1"/>
    </source>
</evidence>
<proteinExistence type="predicted"/>
<accession>A0A699WNG9</accession>
<reference evidence="1" key="1">
    <citation type="journal article" date="2019" name="Sci. Rep.">
        <title>Draft genome of Tanacetum cinerariifolium, the natural source of mosquito coil.</title>
        <authorList>
            <person name="Yamashiro T."/>
            <person name="Shiraishi A."/>
            <person name="Satake H."/>
            <person name="Nakayama K."/>
        </authorList>
    </citation>
    <scope>NUCLEOTIDE SEQUENCE</scope>
</reference>
<protein>
    <submittedName>
        <fullName evidence="1">Uncharacterized protein</fullName>
    </submittedName>
</protein>
<feature type="non-terminal residue" evidence="1">
    <location>
        <position position="101"/>
    </location>
</feature>
<sequence length="101" mass="10464">RKVADCFAGRQLGRGRRGHHKGARVLGGGGQAQVGRTDVLALVVGIVGGVRVGVVGRVELEAPIVGVAGQQRVLGGVVDDGRKLLRNQQIRVIDGPLAETN</sequence>